<reference evidence="1 2" key="1">
    <citation type="submission" date="2018-11" db="EMBL/GenBank/DDBJ databases">
        <title>Lysobacter cryohumiis sp. nov., isolated from soil in the Tianshan Mountains, Xinjiang, China.</title>
        <authorList>
            <person name="Luo Y."/>
            <person name="Sheng H."/>
        </authorList>
    </citation>
    <scope>NUCLEOTIDE SEQUENCE [LARGE SCALE GENOMIC DNA]</scope>
    <source>
        <strain evidence="1 2">ZS60</strain>
    </source>
</reference>
<evidence type="ECO:0000313" key="2">
    <source>
        <dbReference type="Proteomes" id="UP000267049"/>
    </source>
</evidence>
<organism evidence="1 2">
    <name type="scientific">Montanilutibacter psychrotolerans</name>
    <dbReference type="NCBI Taxonomy" id="1327343"/>
    <lineage>
        <taxon>Bacteria</taxon>
        <taxon>Pseudomonadati</taxon>
        <taxon>Pseudomonadota</taxon>
        <taxon>Gammaproteobacteria</taxon>
        <taxon>Lysobacterales</taxon>
        <taxon>Lysobacteraceae</taxon>
        <taxon>Montanilutibacter</taxon>
    </lineage>
</organism>
<dbReference type="Proteomes" id="UP000267049">
    <property type="component" value="Unassembled WGS sequence"/>
</dbReference>
<comment type="caution">
    <text evidence="1">The sequence shown here is derived from an EMBL/GenBank/DDBJ whole genome shotgun (WGS) entry which is preliminary data.</text>
</comment>
<evidence type="ECO:0000313" key="1">
    <source>
        <dbReference type="EMBL" id="RNF82391.1"/>
    </source>
</evidence>
<dbReference type="RefSeq" id="WP_123088887.1">
    <property type="nucleotide sequence ID" value="NZ_RIBS01000008.1"/>
</dbReference>
<sequence length="116" mass="12653">MNGQLREKVIRNCSDKWSRQYQPDGLGVRVWQKLGPEHVIKLLEDAAAPARTDANALLRQLASTPWRIGATVHSGGKGDAERGADPNAHITLSVGGRGYHLRCREQPGLHVIAITA</sequence>
<gene>
    <name evidence="1" type="ORF">EER27_14675</name>
</gene>
<name>A0A3M8SM51_9GAMM</name>
<dbReference type="OrthoDB" id="6024091at2"/>
<dbReference type="EMBL" id="RIBS01000008">
    <property type="protein sequence ID" value="RNF82391.1"/>
    <property type="molecule type" value="Genomic_DNA"/>
</dbReference>
<protein>
    <submittedName>
        <fullName evidence="1">Uncharacterized protein</fullName>
    </submittedName>
</protein>
<proteinExistence type="predicted"/>
<keyword evidence="2" id="KW-1185">Reference proteome</keyword>
<accession>A0A3M8SM51</accession>
<dbReference type="AlphaFoldDB" id="A0A3M8SM51"/>